<proteinExistence type="predicted"/>
<sequence length="53" mass="6150">MRKEIGHTHEKAGDSVIDYILVDEEMRKKIYYVKIEDAIDSDHSSIDSLIEGR</sequence>
<reference evidence="1 2" key="1">
    <citation type="submission" date="2015-09" db="EMBL/GenBank/DDBJ databases">
        <title>Atta colombica WGS genome.</title>
        <authorList>
            <person name="Nygaard S."/>
            <person name="Hu H."/>
            <person name="Boomsma J."/>
            <person name="Zhang G."/>
        </authorList>
    </citation>
    <scope>NUCLEOTIDE SEQUENCE [LARGE SCALE GENOMIC DNA]</scope>
    <source>
        <strain evidence="1">Treedump-2</strain>
        <tissue evidence="1">Whole body</tissue>
    </source>
</reference>
<dbReference type="InterPro" id="IPR036691">
    <property type="entry name" value="Endo/exonu/phosph_ase_sf"/>
</dbReference>
<accession>A0A151HZ91</accession>
<dbReference type="AlphaFoldDB" id="A0A151HZ91"/>
<dbReference type="Proteomes" id="UP000078540">
    <property type="component" value="Unassembled WGS sequence"/>
</dbReference>
<protein>
    <submittedName>
        <fullName evidence="1">Uncharacterized protein</fullName>
    </submittedName>
</protein>
<name>A0A151HZ91_9HYME</name>
<dbReference type="EMBL" id="KQ976715">
    <property type="protein sequence ID" value="KYM76916.1"/>
    <property type="molecule type" value="Genomic_DNA"/>
</dbReference>
<keyword evidence="2" id="KW-1185">Reference proteome</keyword>
<gene>
    <name evidence="1" type="ORF">ALC53_12665</name>
</gene>
<organism evidence="1 2">
    <name type="scientific">Atta colombica</name>
    <dbReference type="NCBI Taxonomy" id="520822"/>
    <lineage>
        <taxon>Eukaryota</taxon>
        <taxon>Metazoa</taxon>
        <taxon>Ecdysozoa</taxon>
        <taxon>Arthropoda</taxon>
        <taxon>Hexapoda</taxon>
        <taxon>Insecta</taxon>
        <taxon>Pterygota</taxon>
        <taxon>Neoptera</taxon>
        <taxon>Endopterygota</taxon>
        <taxon>Hymenoptera</taxon>
        <taxon>Apocrita</taxon>
        <taxon>Aculeata</taxon>
        <taxon>Formicoidea</taxon>
        <taxon>Formicidae</taxon>
        <taxon>Myrmicinae</taxon>
        <taxon>Atta</taxon>
    </lineage>
</organism>
<evidence type="ECO:0000313" key="2">
    <source>
        <dbReference type="Proteomes" id="UP000078540"/>
    </source>
</evidence>
<evidence type="ECO:0000313" key="1">
    <source>
        <dbReference type="EMBL" id="KYM76916.1"/>
    </source>
</evidence>
<dbReference type="Gene3D" id="3.60.10.10">
    <property type="entry name" value="Endonuclease/exonuclease/phosphatase"/>
    <property type="match status" value="1"/>
</dbReference>